<sequence length="407" mass="47525">MKSNIGHLESAAGVAGIIKVLYQMYNEKIVPTLNSKTPNSYINFDDSPFYLSQEQIAWNKSDIKNRIAMISSFCAGGANANAIIEEFKINEISDKIPYKLFIILISGHSIGALQRNIDALRIWLKGKNEIDLYSITYTLSVCREHYKYRRFFIVENKEQLINKLSENLFNFTIPEYYEMEQQQDFQLESIELQLLNFNDLLKLYKRLGKLYLDCHEFDWSKIYSVRKISDLPPYEFDDYIHWIDQPKYGLADKDKYYHHHIVNNKKLLPAAYTLSLAQKTTQAQELLNICWLKPLVNNIEHYEFINTKNNFVISDTNKNEYCSGSVGLSNIEQYNLKLHKISTELQDISIIEKDEIYKKLAENGYAYGDKYRKLQWIKYNNDCALGAIYCNPSEIFNIDQSIIDSGL</sequence>
<keyword evidence="2" id="KW-0597">Phosphoprotein</keyword>
<dbReference type="Pfam" id="PF22621">
    <property type="entry name" value="CurL-like_PKS_C"/>
    <property type="match status" value="1"/>
</dbReference>
<protein>
    <submittedName>
        <fullName evidence="4">Polyketide synthase PksL</fullName>
    </submittedName>
</protein>
<dbReference type="Gene3D" id="3.40.47.10">
    <property type="match status" value="1"/>
</dbReference>
<proteinExistence type="predicted"/>
<evidence type="ECO:0000313" key="5">
    <source>
        <dbReference type="Proteomes" id="UP000027161"/>
    </source>
</evidence>
<accession>A0A8E1BZP8</accession>
<dbReference type="InterPro" id="IPR042104">
    <property type="entry name" value="PKS_dehydratase_sf"/>
</dbReference>
<dbReference type="Gene3D" id="1.10.1240.100">
    <property type="match status" value="1"/>
</dbReference>
<dbReference type="InterPro" id="IPR016039">
    <property type="entry name" value="Thiolase-like"/>
</dbReference>
<dbReference type="InterPro" id="IPR050091">
    <property type="entry name" value="PKS_NRPS_Biosynth_Enz"/>
</dbReference>
<feature type="domain" description="Beta-ketoacyl synthase C-terminal" evidence="3">
    <location>
        <begin position="1"/>
        <end position="35"/>
    </location>
</feature>
<dbReference type="GO" id="GO:0006633">
    <property type="term" value="P:fatty acid biosynthetic process"/>
    <property type="evidence" value="ECO:0007669"/>
    <property type="project" value="TreeGrafter"/>
</dbReference>
<dbReference type="AlphaFoldDB" id="A0A8E1BZP8"/>
<dbReference type="GO" id="GO:0004312">
    <property type="term" value="F:fatty acid synthase activity"/>
    <property type="evidence" value="ECO:0007669"/>
    <property type="project" value="TreeGrafter"/>
</dbReference>
<gene>
    <name evidence="4" type="primary">pksL_2</name>
    <name evidence="4" type="ORF">REISMN_07055</name>
</gene>
<dbReference type="SUPFAM" id="SSF53901">
    <property type="entry name" value="Thiolase-like"/>
    <property type="match status" value="1"/>
</dbReference>
<dbReference type="PANTHER" id="PTHR43775:SF37">
    <property type="entry name" value="SI:DKEY-61P9.11"/>
    <property type="match status" value="1"/>
</dbReference>
<dbReference type="InterPro" id="IPR014031">
    <property type="entry name" value="Ketoacyl_synth_C"/>
</dbReference>
<evidence type="ECO:0000259" key="3">
    <source>
        <dbReference type="Pfam" id="PF02801"/>
    </source>
</evidence>
<dbReference type="Proteomes" id="UP000027161">
    <property type="component" value="Unassembled WGS sequence"/>
</dbReference>
<dbReference type="Pfam" id="PF02801">
    <property type="entry name" value="Ketoacyl-synt_C"/>
    <property type="match status" value="1"/>
</dbReference>
<dbReference type="EMBL" id="JFKF01000153">
    <property type="protein sequence ID" value="KDO02435.1"/>
    <property type="molecule type" value="Genomic_DNA"/>
</dbReference>
<organism evidence="4 5">
    <name type="scientific">Rickettsia tamurae subsp. buchneri</name>
    <dbReference type="NCBI Taxonomy" id="1462938"/>
    <lineage>
        <taxon>Bacteria</taxon>
        <taxon>Pseudomonadati</taxon>
        <taxon>Pseudomonadota</taxon>
        <taxon>Alphaproteobacteria</taxon>
        <taxon>Rickettsiales</taxon>
        <taxon>Rickettsiaceae</taxon>
        <taxon>Rickettsieae</taxon>
        <taxon>Rickettsia</taxon>
        <taxon>spotted fever group</taxon>
    </lineage>
</organism>
<name>A0A8E1BZP8_9RICK</name>
<keyword evidence="1" id="KW-0596">Phosphopantetheine</keyword>
<keyword evidence="5" id="KW-1185">Reference proteome</keyword>
<evidence type="ECO:0000313" key="4">
    <source>
        <dbReference type="EMBL" id="KDO02435.1"/>
    </source>
</evidence>
<evidence type="ECO:0000256" key="2">
    <source>
        <dbReference type="ARBA" id="ARBA00022553"/>
    </source>
</evidence>
<reference evidence="4 5" key="1">
    <citation type="submission" date="2014-02" db="EMBL/GenBank/DDBJ databases">
        <title>Draft genome sequence of Rickettsia buchneri sp. nov. ISO7T.</title>
        <authorList>
            <person name="Felsheim R.F."/>
            <person name="Kurtti T.J."/>
            <person name="Munderloh U.G."/>
        </authorList>
    </citation>
    <scope>NUCLEOTIDE SEQUENCE [LARGE SCALE GENOMIC DNA]</scope>
    <source>
        <strain evidence="4 5">ISO7</strain>
    </source>
</reference>
<dbReference type="Gene3D" id="3.10.129.110">
    <property type="entry name" value="Polyketide synthase dehydratase"/>
    <property type="match status" value="1"/>
</dbReference>
<evidence type="ECO:0000256" key="1">
    <source>
        <dbReference type="ARBA" id="ARBA00022450"/>
    </source>
</evidence>
<dbReference type="PANTHER" id="PTHR43775">
    <property type="entry name" value="FATTY ACID SYNTHASE"/>
    <property type="match status" value="1"/>
</dbReference>
<comment type="caution">
    <text evidence="4">The sequence shown here is derived from an EMBL/GenBank/DDBJ whole genome shotgun (WGS) entry which is preliminary data.</text>
</comment>